<gene>
    <name evidence="2" type="ORF">UFOPK3564_03945</name>
</gene>
<protein>
    <submittedName>
        <fullName evidence="2">Unannotated protein</fullName>
    </submittedName>
</protein>
<dbReference type="FunFam" id="1.10.40.30:FF:000001">
    <property type="entry name" value="Argininosuccinate lyase"/>
    <property type="match status" value="1"/>
</dbReference>
<dbReference type="AlphaFoldDB" id="A0A6J7L005"/>
<dbReference type="Gene3D" id="1.20.200.10">
    <property type="entry name" value="Fumarase/aspartase (Central domain)"/>
    <property type="match status" value="1"/>
</dbReference>
<dbReference type="GO" id="GO:0005829">
    <property type="term" value="C:cytosol"/>
    <property type="evidence" value="ECO:0007669"/>
    <property type="project" value="TreeGrafter"/>
</dbReference>
<dbReference type="InterPro" id="IPR009049">
    <property type="entry name" value="Argininosuccinate_lyase"/>
</dbReference>
<reference evidence="2" key="1">
    <citation type="submission" date="2020-05" db="EMBL/GenBank/DDBJ databases">
        <authorList>
            <person name="Chiriac C."/>
            <person name="Salcher M."/>
            <person name="Ghai R."/>
            <person name="Kavagutti S V."/>
        </authorList>
    </citation>
    <scope>NUCLEOTIDE SEQUENCE</scope>
</reference>
<dbReference type="EMBL" id="CAFBMK010000451">
    <property type="protein sequence ID" value="CAB4959094.1"/>
    <property type="molecule type" value="Genomic_DNA"/>
</dbReference>
<dbReference type="PANTHER" id="PTHR43814">
    <property type="entry name" value="ARGININOSUCCINATE LYASE"/>
    <property type="match status" value="1"/>
</dbReference>
<dbReference type="InterPro" id="IPR008948">
    <property type="entry name" value="L-Aspartase-like"/>
</dbReference>
<dbReference type="InterPro" id="IPR029419">
    <property type="entry name" value="Arg_succ_lyase_C"/>
</dbReference>
<dbReference type="SUPFAM" id="SSF48557">
    <property type="entry name" value="L-aspartase-like"/>
    <property type="match status" value="1"/>
</dbReference>
<evidence type="ECO:0000313" key="2">
    <source>
        <dbReference type="EMBL" id="CAB4959094.1"/>
    </source>
</evidence>
<evidence type="ECO:0000259" key="1">
    <source>
        <dbReference type="Pfam" id="PF14698"/>
    </source>
</evidence>
<feature type="domain" description="Argininosuccinate lyase C-terminal" evidence="1">
    <location>
        <begin position="21"/>
        <end position="85"/>
    </location>
</feature>
<accession>A0A6J7L005</accession>
<dbReference type="GO" id="GO:0004056">
    <property type="term" value="F:argininosuccinate lyase activity"/>
    <property type="evidence" value="ECO:0007669"/>
    <property type="project" value="InterPro"/>
</dbReference>
<dbReference type="Pfam" id="PF14698">
    <property type="entry name" value="ASL_C2"/>
    <property type="match status" value="1"/>
</dbReference>
<name>A0A6J7L005_9ZZZZ</name>
<proteinExistence type="predicted"/>
<organism evidence="2">
    <name type="scientific">freshwater metagenome</name>
    <dbReference type="NCBI Taxonomy" id="449393"/>
    <lineage>
        <taxon>unclassified sequences</taxon>
        <taxon>metagenomes</taxon>
        <taxon>ecological metagenomes</taxon>
    </lineage>
</organism>
<dbReference type="GO" id="GO:0042450">
    <property type="term" value="P:L-arginine biosynthetic process via ornithine"/>
    <property type="evidence" value="ECO:0007669"/>
    <property type="project" value="InterPro"/>
</dbReference>
<dbReference type="Gene3D" id="1.10.40.30">
    <property type="entry name" value="Fumarase/aspartase (C-terminal domain)"/>
    <property type="match status" value="1"/>
</dbReference>
<sequence>MIGGAAFRADRMAAAAADELLAATDLADELVKRGVPFRQCHAIVGGLVREAVDSKRTLSDLSDDELRAQSEHLGPWIRDLLEPLSLLERKQSQGGTSSARVAEQLVLARELLA</sequence>
<dbReference type="PANTHER" id="PTHR43814:SF1">
    <property type="entry name" value="ARGININOSUCCINATE LYASE"/>
    <property type="match status" value="1"/>
</dbReference>